<dbReference type="Proteomes" id="UP001596292">
    <property type="component" value="Unassembled WGS sequence"/>
</dbReference>
<comment type="caution">
    <text evidence="1">The sequence shown here is derived from an EMBL/GenBank/DDBJ whole genome shotgun (WGS) entry which is preliminary data.</text>
</comment>
<name>A0ABW2BQW7_9HYPH</name>
<keyword evidence="2" id="KW-1185">Reference proteome</keyword>
<evidence type="ECO:0000313" key="1">
    <source>
        <dbReference type="EMBL" id="MFC6792868.1"/>
    </source>
</evidence>
<sequence length="122" mass="13073">MRRSHRWLLAGGVVVGFLGGLAACQDTLRRDRVATCRRTLPAVAQGTGIRFQGAGPGPAVGTVRVDYTEGTRQHRLLCRFDGASNLVEVANDGTPLSGSALHMLQRYYLDTPDAARADPAKP</sequence>
<protein>
    <submittedName>
        <fullName evidence="1">Uncharacterized protein</fullName>
    </submittedName>
</protein>
<gene>
    <name evidence="1" type="ORF">ACFQE0_26895</name>
</gene>
<evidence type="ECO:0000313" key="2">
    <source>
        <dbReference type="Proteomes" id="UP001596292"/>
    </source>
</evidence>
<dbReference type="PROSITE" id="PS51257">
    <property type="entry name" value="PROKAR_LIPOPROTEIN"/>
    <property type="match status" value="1"/>
</dbReference>
<dbReference type="RefSeq" id="WP_378975036.1">
    <property type="nucleotide sequence ID" value="NZ_JBHSWN010000001.1"/>
</dbReference>
<dbReference type="EMBL" id="JBHSWN010000001">
    <property type="protein sequence ID" value="MFC6792868.1"/>
    <property type="molecule type" value="Genomic_DNA"/>
</dbReference>
<organism evidence="1 2">
    <name type="scientific">Methylobacterium komagatae</name>
    <dbReference type="NCBI Taxonomy" id="374425"/>
    <lineage>
        <taxon>Bacteria</taxon>
        <taxon>Pseudomonadati</taxon>
        <taxon>Pseudomonadota</taxon>
        <taxon>Alphaproteobacteria</taxon>
        <taxon>Hyphomicrobiales</taxon>
        <taxon>Methylobacteriaceae</taxon>
        <taxon>Methylobacterium</taxon>
    </lineage>
</organism>
<accession>A0ABW2BQW7</accession>
<reference evidence="2" key="1">
    <citation type="journal article" date="2019" name="Int. J. Syst. Evol. Microbiol.">
        <title>The Global Catalogue of Microorganisms (GCM) 10K type strain sequencing project: providing services to taxonomists for standard genome sequencing and annotation.</title>
        <authorList>
            <consortium name="The Broad Institute Genomics Platform"/>
            <consortium name="The Broad Institute Genome Sequencing Center for Infectious Disease"/>
            <person name="Wu L."/>
            <person name="Ma J."/>
        </authorList>
    </citation>
    <scope>NUCLEOTIDE SEQUENCE [LARGE SCALE GENOMIC DNA]</scope>
    <source>
        <strain evidence="2">CCUG 48316</strain>
    </source>
</reference>
<proteinExistence type="predicted"/>